<sequence length="107" mass="12213">MTEANKTDGGKDPWELLPTDAIRAAVKVLAFGAKKYGDRNWEQGMAWSRLYAASLRHLTSWWEGESVDIESGRPHLWHAFCCLMFLVAYELRGIGNDDRKNITDNKI</sequence>
<evidence type="ECO:0000313" key="2">
    <source>
        <dbReference type="EMBL" id="CAB4195383.1"/>
    </source>
</evidence>
<organism evidence="2">
    <name type="scientific">uncultured Caudovirales phage</name>
    <dbReference type="NCBI Taxonomy" id="2100421"/>
    <lineage>
        <taxon>Viruses</taxon>
        <taxon>Duplodnaviria</taxon>
        <taxon>Heunggongvirae</taxon>
        <taxon>Uroviricota</taxon>
        <taxon>Caudoviricetes</taxon>
        <taxon>Peduoviridae</taxon>
        <taxon>Maltschvirus</taxon>
        <taxon>Maltschvirus maltsch</taxon>
    </lineage>
</organism>
<gene>
    <name evidence="2" type="ORF">UFOVP1299_8</name>
</gene>
<accession>A0A6J5RDU5</accession>
<dbReference type="EMBL" id="LR797246">
    <property type="protein sequence ID" value="CAB4195383.1"/>
    <property type="molecule type" value="Genomic_DNA"/>
</dbReference>
<evidence type="ECO:0000259" key="1">
    <source>
        <dbReference type="Pfam" id="PF18909"/>
    </source>
</evidence>
<name>A0A6J5RDU5_9CAUD</name>
<feature type="domain" description="dATP/dGTP diphosphohydrolase N-terminal" evidence="1">
    <location>
        <begin position="4"/>
        <end position="99"/>
    </location>
</feature>
<protein>
    <recommendedName>
        <fullName evidence="1">dATP/dGTP diphosphohydrolase N-terminal domain-containing protein</fullName>
    </recommendedName>
</protein>
<proteinExistence type="predicted"/>
<reference evidence="2" key="1">
    <citation type="submission" date="2020-05" db="EMBL/GenBank/DDBJ databases">
        <authorList>
            <person name="Chiriac C."/>
            <person name="Salcher M."/>
            <person name="Ghai R."/>
            <person name="Kavagutti S V."/>
        </authorList>
    </citation>
    <scope>NUCLEOTIDE SEQUENCE</scope>
</reference>
<dbReference type="InterPro" id="IPR044038">
    <property type="entry name" value="dATP/dGTP_diPOhydrolase_N"/>
</dbReference>
<dbReference type="Pfam" id="PF18909">
    <property type="entry name" value="dGTP_diPhyd_N"/>
    <property type="match status" value="1"/>
</dbReference>